<dbReference type="Pfam" id="PF05597">
    <property type="entry name" value="Phasin"/>
    <property type="match status" value="1"/>
</dbReference>
<evidence type="ECO:0000313" key="3">
    <source>
        <dbReference type="EMBL" id="TBW56048.1"/>
    </source>
</evidence>
<dbReference type="EMBL" id="SJDL01000013">
    <property type="protein sequence ID" value="TBW56048.1"/>
    <property type="molecule type" value="Genomic_DNA"/>
</dbReference>
<dbReference type="RefSeq" id="WP_131481707.1">
    <property type="nucleotide sequence ID" value="NZ_SJDL01000013.1"/>
</dbReference>
<keyword evidence="1" id="KW-0175">Coiled coil</keyword>
<dbReference type="NCBIfam" id="TIGR01837">
    <property type="entry name" value="PHA_granule_1"/>
    <property type="match status" value="1"/>
</dbReference>
<dbReference type="PANTHER" id="PTHR38664">
    <property type="entry name" value="SLR0058 PROTEIN"/>
    <property type="match status" value="1"/>
</dbReference>
<reference evidence="3 4" key="1">
    <citation type="submission" date="2019-02" db="EMBL/GenBank/DDBJ databases">
        <title>Marinobacter halodurans sp. nov., a marine bacterium isolated from sea tidal flat.</title>
        <authorList>
            <person name="Yoo Y."/>
            <person name="Lee D.W."/>
            <person name="Kim B.S."/>
            <person name="Kim J.-J."/>
        </authorList>
    </citation>
    <scope>NUCLEOTIDE SEQUENCE [LARGE SCALE GENOMIC DNA]</scope>
    <source>
        <strain evidence="3 4">YJ-S3-2</strain>
    </source>
</reference>
<organism evidence="3 4">
    <name type="scientific">Marinobacter halodurans</name>
    <dbReference type="NCBI Taxonomy" id="2528979"/>
    <lineage>
        <taxon>Bacteria</taxon>
        <taxon>Pseudomonadati</taxon>
        <taxon>Pseudomonadota</taxon>
        <taxon>Gammaproteobacteria</taxon>
        <taxon>Pseudomonadales</taxon>
        <taxon>Marinobacteraceae</taxon>
        <taxon>Marinobacter</taxon>
    </lineage>
</organism>
<sequence length="152" mass="17269">MSSDSDKEKGNDNGNDNDQERDAQLADRIKGSARQIWLAGLGAYTKAEEDAGRFFDRLVHEGEELESKTRGVVERHVRNVEGHVEGVKERASGTWDRLEGLFDQRVSGALRRLGIHRREEIEALEARISALEAELKAVREEKARRQTRSEEE</sequence>
<proteinExistence type="predicted"/>
<feature type="region of interest" description="Disordered" evidence="2">
    <location>
        <begin position="1"/>
        <end position="23"/>
    </location>
</feature>
<dbReference type="PANTHER" id="PTHR38664:SF1">
    <property type="entry name" value="SLR0058 PROTEIN"/>
    <property type="match status" value="1"/>
</dbReference>
<feature type="compositionally biased region" description="Basic and acidic residues" evidence="2">
    <location>
        <begin position="1"/>
        <end position="11"/>
    </location>
</feature>
<gene>
    <name evidence="3" type="ORF">EZI54_10425</name>
</gene>
<comment type="caution">
    <text evidence="3">The sequence shown here is derived from an EMBL/GenBank/DDBJ whole genome shotgun (WGS) entry which is preliminary data.</text>
</comment>
<accession>A0ABY1ZPQ1</accession>
<dbReference type="Proteomes" id="UP000313645">
    <property type="component" value="Unassembled WGS sequence"/>
</dbReference>
<dbReference type="InterPro" id="IPR008769">
    <property type="entry name" value="PhaF_PhaI"/>
</dbReference>
<evidence type="ECO:0000256" key="2">
    <source>
        <dbReference type="SAM" id="MobiDB-lite"/>
    </source>
</evidence>
<name>A0ABY1ZPQ1_9GAMM</name>
<evidence type="ECO:0000313" key="4">
    <source>
        <dbReference type="Proteomes" id="UP000313645"/>
    </source>
</evidence>
<keyword evidence="4" id="KW-1185">Reference proteome</keyword>
<feature type="coiled-coil region" evidence="1">
    <location>
        <begin position="121"/>
        <end position="148"/>
    </location>
</feature>
<protein>
    <submittedName>
        <fullName evidence="3">Poly(Hydroxyalkanoate) granule-associated protein</fullName>
    </submittedName>
</protein>
<evidence type="ECO:0000256" key="1">
    <source>
        <dbReference type="SAM" id="Coils"/>
    </source>
</evidence>